<protein>
    <submittedName>
        <fullName evidence="1">Uncharacterized protein</fullName>
    </submittedName>
</protein>
<name>A0A1G5WIG4_9EURY</name>
<dbReference type="RefSeq" id="WP_149731991.1">
    <property type="nucleotide sequence ID" value="NZ_FMXB01000010.1"/>
</dbReference>
<dbReference type="EMBL" id="FMXB01000010">
    <property type="protein sequence ID" value="SDA57981.1"/>
    <property type="molecule type" value="Genomic_DNA"/>
</dbReference>
<evidence type="ECO:0000313" key="1">
    <source>
        <dbReference type="EMBL" id="SDA57981.1"/>
    </source>
</evidence>
<gene>
    <name evidence="1" type="ORF">SAMN02910315_01454</name>
</gene>
<reference evidence="1 2" key="1">
    <citation type="submission" date="2016-10" db="EMBL/GenBank/DDBJ databases">
        <authorList>
            <person name="Varghese N."/>
            <person name="Submissions S."/>
        </authorList>
    </citation>
    <scope>NUCLEOTIDE SEQUENCE [LARGE SCALE GENOMIC DNA]</scope>
    <source>
        <strain evidence="1 2">DSM 16643</strain>
    </source>
</reference>
<dbReference type="OrthoDB" id="376531at2157"/>
<evidence type="ECO:0000313" key="2">
    <source>
        <dbReference type="Proteomes" id="UP000323439"/>
    </source>
</evidence>
<organism evidence="1 2">
    <name type="scientific">Methanobrevibacter millerae</name>
    <dbReference type="NCBI Taxonomy" id="230361"/>
    <lineage>
        <taxon>Archaea</taxon>
        <taxon>Methanobacteriati</taxon>
        <taxon>Methanobacteriota</taxon>
        <taxon>Methanomada group</taxon>
        <taxon>Methanobacteria</taxon>
        <taxon>Methanobacteriales</taxon>
        <taxon>Methanobacteriaceae</taxon>
        <taxon>Methanobrevibacter</taxon>
    </lineage>
</organism>
<dbReference type="AlphaFoldDB" id="A0A1G5WIG4"/>
<keyword evidence="2" id="KW-1185">Reference proteome</keyword>
<sequence>MKSSEINPIKSDRMEIDCQGIFDAIISLEIEFDGNEEFDKYLKETFNELEELLLKVNDIELFSEMVDIIFRFKYRHRELKAQLDFVDDENILNSPDLQSVLNELSKFSEII</sequence>
<dbReference type="Proteomes" id="UP000323439">
    <property type="component" value="Unassembled WGS sequence"/>
</dbReference>
<proteinExistence type="predicted"/>
<accession>A0A1G5WIG4</accession>